<evidence type="ECO:0000256" key="6">
    <source>
        <dbReference type="ARBA" id="ARBA00022898"/>
    </source>
</evidence>
<evidence type="ECO:0000256" key="10">
    <source>
        <dbReference type="RuleBase" id="RU004504"/>
    </source>
</evidence>
<keyword evidence="7" id="KW-0408">Iron</keyword>
<keyword evidence="4" id="KW-0808">Transferase</keyword>
<keyword evidence="6" id="KW-0663">Pyridoxal phosphate</keyword>
<evidence type="ECO:0000256" key="1">
    <source>
        <dbReference type="ARBA" id="ARBA00001933"/>
    </source>
</evidence>
<dbReference type="EC" id="2.8.1.7" evidence="3"/>
<gene>
    <name evidence="12" type="ORF">I6H42_02360</name>
</gene>
<dbReference type="AlphaFoldDB" id="A0AAQ0BXB2"/>
<evidence type="ECO:0000256" key="3">
    <source>
        <dbReference type="ARBA" id="ARBA00012239"/>
    </source>
</evidence>
<dbReference type="InterPro" id="IPR015422">
    <property type="entry name" value="PyrdxlP-dep_Trfase_small"/>
</dbReference>
<protein>
    <recommendedName>
        <fullName evidence="3">cysteine desulfurase</fullName>
        <ecNumber evidence="3">2.8.1.7</ecNumber>
    </recommendedName>
</protein>
<keyword evidence="13" id="KW-1185">Reference proteome</keyword>
<evidence type="ECO:0000259" key="11">
    <source>
        <dbReference type="Pfam" id="PF00266"/>
    </source>
</evidence>
<proteinExistence type="inferred from homology"/>
<comment type="catalytic activity">
    <reaction evidence="9">
        <text>(sulfur carrier)-H + L-cysteine = (sulfur carrier)-SH + L-alanine</text>
        <dbReference type="Rhea" id="RHEA:43892"/>
        <dbReference type="Rhea" id="RHEA-COMP:14737"/>
        <dbReference type="Rhea" id="RHEA-COMP:14739"/>
        <dbReference type="ChEBI" id="CHEBI:29917"/>
        <dbReference type="ChEBI" id="CHEBI:35235"/>
        <dbReference type="ChEBI" id="CHEBI:57972"/>
        <dbReference type="ChEBI" id="CHEBI:64428"/>
        <dbReference type="EC" id="2.8.1.7"/>
    </reaction>
</comment>
<feature type="domain" description="Aminotransferase class V" evidence="11">
    <location>
        <begin position="3"/>
        <end position="374"/>
    </location>
</feature>
<dbReference type="InterPro" id="IPR000192">
    <property type="entry name" value="Aminotrans_V_dom"/>
</dbReference>
<dbReference type="GO" id="GO:0008483">
    <property type="term" value="F:transaminase activity"/>
    <property type="evidence" value="ECO:0007669"/>
    <property type="project" value="UniProtKB-KW"/>
</dbReference>
<keyword evidence="12" id="KW-0032">Aminotransferase</keyword>
<organism evidence="12 13">
    <name type="scientific">Schaalia meyeri</name>
    <dbReference type="NCBI Taxonomy" id="52773"/>
    <lineage>
        <taxon>Bacteria</taxon>
        <taxon>Bacillati</taxon>
        <taxon>Actinomycetota</taxon>
        <taxon>Actinomycetes</taxon>
        <taxon>Actinomycetales</taxon>
        <taxon>Actinomycetaceae</taxon>
        <taxon>Schaalia</taxon>
    </lineage>
</organism>
<dbReference type="PIRSF" id="PIRSF005572">
    <property type="entry name" value="NifS"/>
    <property type="match status" value="1"/>
</dbReference>
<evidence type="ECO:0000256" key="5">
    <source>
        <dbReference type="ARBA" id="ARBA00022723"/>
    </source>
</evidence>
<evidence type="ECO:0000256" key="9">
    <source>
        <dbReference type="ARBA" id="ARBA00050776"/>
    </source>
</evidence>
<keyword evidence="5" id="KW-0479">Metal-binding</keyword>
<evidence type="ECO:0000313" key="13">
    <source>
        <dbReference type="Proteomes" id="UP000595220"/>
    </source>
</evidence>
<dbReference type="InterPro" id="IPR020578">
    <property type="entry name" value="Aminotrans_V_PyrdxlP_BS"/>
</dbReference>
<dbReference type="InterPro" id="IPR015424">
    <property type="entry name" value="PyrdxlP-dep_Trfase"/>
</dbReference>
<dbReference type="GO" id="GO:0031071">
    <property type="term" value="F:cysteine desulfurase activity"/>
    <property type="evidence" value="ECO:0007669"/>
    <property type="project" value="UniProtKB-EC"/>
</dbReference>
<dbReference type="Gene3D" id="3.40.640.10">
    <property type="entry name" value="Type I PLP-dependent aspartate aminotransferase-like (Major domain)"/>
    <property type="match status" value="1"/>
</dbReference>
<dbReference type="Gene3D" id="1.10.260.50">
    <property type="match status" value="1"/>
</dbReference>
<evidence type="ECO:0000256" key="4">
    <source>
        <dbReference type="ARBA" id="ARBA00022679"/>
    </source>
</evidence>
<dbReference type="PANTHER" id="PTHR11601:SF34">
    <property type="entry name" value="CYSTEINE DESULFURASE"/>
    <property type="match status" value="1"/>
</dbReference>
<dbReference type="PANTHER" id="PTHR11601">
    <property type="entry name" value="CYSTEINE DESULFURYLASE FAMILY MEMBER"/>
    <property type="match status" value="1"/>
</dbReference>
<accession>A0AAQ0BXB2</accession>
<evidence type="ECO:0000256" key="2">
    <source>
        <dbReference type="ARBA" id="ARBA00006490"/>
    </source>
</evidence>
<dbReference type="EMBL" id="CP066065">
    <property type="protein sequence ID" value="QQC44277.1"/>
    <property type="molecule type" value="Genomic_DNA"/>
</dbReference>
<dbReference type="Gene3D" id="3.90.1150.10">
    <property type="entry name" value="Aspartate Aminotransferase, domain 1"/>
    <property type="match status" value="1"/>
</dbReference>
<dbReference type="InterPro" id="IPR015421">
    <property type="entry name" value="PyrdxlP-dep_Trfase_major"/>
</dbReference>
<comment type="cofactor">
    <cofactor evidence="1 10">
        <name>pyridoxal 5'-phosphate</name>
        <dbReference type="ChEBI" id="CHEBI:597326"/>
    </cofactor>
</comment>
<dbReference type="Pfam" id="PF00266">
    <property type="entry name" value="Aminotran_5"/>
    <property type="match status" value="1"/>
</dbReference>
<dbReference type="Proteomes" id="UP000595220">
    <property type="component" value="Chromosome"/>
</dbReference>
<dbReference type="RefSeq" id="WP_074632677.1">
    <property type="nucleotide sequence ID" value="NZ_CP066065.1"/>
</dbReference>
<reference evidence="12 13" key="1">
    <citation type="submission" date="2020-12" db="EMBL/GenBank/DDBJ databases">
        <title>FDA dAtabase for Regulatory Grade micrObial Sequences (FDA-ARGOS): Supporting development and validation of Infectious Disease Dx tests.</title>
        <authorList>
            <person name="Sproer C."/>
            <person name="Gronow S."/>
            <person name="Severitt S."/>
            <person name="Schroder I."/>
            <person name="Tallon L."/>
            <person name="Sadzewicz L."/>
            <person name="Zhao X."/>
            <person name="Boylan J."/>
            <person name="Ott S."/>
            <person name="Bowen H."/>
            <person name="Vavikolanu K."/>
            <person name="Mehta A."/>
            <person name="Aluvathingal J."/>
            <person name="Nadendla S."/>
            <person name="Lowell S."/>
            <person name="Myers T."/>
            <person name="Yan Y."/>
            <person name="Sichtig H."/>
        </authorList>
    </citation>
    <scope>NUCLEOTIDE SEQUENCE [LARGE SCALE GENOMIC DNA]</scope>
    <source>
        <strain evidence="12 13">FDAARGOS_985</strain>
    </source>
</reference>
<evidence type="ECO:0000256" key="8">
    <source>
        <dbReference type="ARBA" id="ARBA00023014"/>
    </source>
</evidence>
<dbReference type="SUPFAM" id="SSF53383">
    <property type="entry name" value="PLP-dependent transferases"/>
    <property type="match status" value="1"/>
</dbReference>
<dbReference type="GO" id="GO:0051536">
    <property type="term" value="F:iron-sulfur cluster binding"/>
    <property type="evidence" value="ECO:0007669"/>
    <property type="project" value="UniProtKB-KW"/>
</dbReference>
<evidence type="ECO:0000256" key="7">
    <source>
        <dbReference type="ARBA" id="ARBA00023004"/>
    </source>
</evidence>
<keyword evidence="8" id="KW-0411">Iron-sulfur</keyword>
<comment type="similarity">
    <text evidence="2">Belongs to the class-V pyridoxal-phosphate-dependent aminotransferase family. NifS/IscS subfamily.</text>
</comment>
<sequence length="402" mass="41860">MSVYLDHAATTPLRACALEAWTRAQRDLAASPGNPAALHFGGRRTRRMLEDAREEVGDALGADIHEVIFTSGATESDALGIMAGARGMRSRDARRNLIAVSSVEHDAVAHQREVAQRESFSWIELGVNREGISVLPDATDHGDYQPLFGGRLALGSMTLVSSEIGTIQPVEGFASRVRTAGGLTHSDAAQAVATMDVSFARLGVDLMSVGGHKVGAPVGIGVLLAKRGIPMVTDRPGGGHERSIRSGTPDVAGACALAAALTEVVAERAAFARRSRDLRAHLLNHLPHGVEPTVGALASSSAIIHLSLPTARPEAVLMAFDMAGIAVSAGSACHAGVTRPSAIMMAMGHSEDSALGVLRVSLGHDTTRADIDAFLSALPAAIRAGAALDGVTRVRNERNEEG</sequence>
<evidence type="ECO:0000313" key="12">
    <source>
        <dbReference type="EMBL" id="QQC44277.1"/>
    </source>
</evidence>
<name>A0AAQ0BXB2_9ACTO</name>
<dbReference type="PROSITE" id="PS00595">
    <property type="entry name" value="AA_TRANSFER_CLASS_5"/>
    <property type="match status" value="1"/>
</dbReference>
<dbReference type="InterPro" id="IPR016454">
    <property type="entry name" value="Cysteine_dSase"/>
</dbReference>
<dbReference type="GO" id="GO:0046872">
    <property type="term" value="F:metal ion binding"/>
    <property type="evidence" value="ECO:0007669"/>
    <property type="project" value="UniProtKB-KW"/>
</dbReference>